<protein>
    <submittedName>
        <fullName evidence="8">AAA domain-containing protein</fullName>
    </submittedName>
</protein>
<evidence type="ECO:0000313" key="9">
    <source>
        <dbReference type="Proteomes" id="UP001333102"/>
    </source>
</evidence>
<dbReference type="InterPro" id="IPR025202">
    <property type="entry name" value="PLD-like_dom"/>
</dbReference>
<evidence type="ECO:0000256" key="1">
    <source>
        <dbReference type="ARBA" id="ARBA00007913"/>
    </source>
</evidence>
<dbReference type="Pfam" id="PF13086">
    <property type="entry name" value="AAA_11"/>
    <property type="match status" value="2"/>
</dbReference>
<proteinExistence type="inferred from homology"/>
<accession>A0ABZ1BMU3</accession>
<keyword evidence="9" id="KW-1185">Reference proteome</keyword>
<dbReference type="Gene3D" id="3.30.65.10">
    <property type="entry name" value="Bacterial Topoisomerase I, domain 1"/>
    <property type="match status" value="2"/>
</dbReference>
<keyword evidence="5" id="KW-0067">ATP-binding</keyword>
<gene>
    <name evidence="8" type="ORF">VLY81_10015</name>
</gene>
<dbReference type="InterPro" id="IPR013498">
    <property type="entry name" value="Topo_IA_Znf"/>
</dbReference>
<keyword evidence="6" id="KW-0175">Coiled coil</keyword>
<dbReference type="InterPro" id="IPR047187">
    <property type="entry name" value="SF1_C_Upf1"/>
</dbReference>
<dbReference type="InterPro" id="IPR041677">
    <property type="entry name" value="DNA2/NAM7_AAA_11"/>
</dbReference>
<dbReference type="Pfam" id="PF13091">
    <property type="entry name" value="PLDc_2"/>
    <property type="match status" value="1"/>
</dbReference>
<dbReference type="PROSITE" id="PS50035">
    <property type="entry name" value="PLD"/>
    <property type="match status" value="1"/>
</dbReference>
<dbReference type="CDD" id="cd18808">
    <property type="entry name" value="SF1_C_Upf1"/>
    <property type="match status" value="1"/>
</dbReference>
<evidence type="ECO:0000256" key="3">
    <source>
        <dbReference type="ARBA" id="ARBA00022801"/>
    </source>
</evidence>
<dbReference type="RefSeq" id="WP_324668018.1">
    <property type="nucleotide sequence ID" value="NZ_CP141614.1"/>
</dbReference>
<dbReference type="Gene3D" id="3.40.50.300">
    <property type="entry name" value="P-loop containing nucleotide triphosphate hydrolases"/>
    <property type="match status" value="2"/>
</dbReference>
<feature type="coiled-coil region" evidence="6">
    <location>
        <begin position="261"/>
        <end position="295"/>
    </location>
</feature>
<evidence type="ECO:0000256" key="4">
    <source>
        <dbReference type="ARBA" id="ARBA00022806"/>
    </source>
</evidence>
<dbReference type="Pfam" id="PF01396">
    <property type="entry name" value="Zn_ribbon_Top1"/>
    <property type="match status" value="2"/>
</dbReference>
<dbReference type="PANTHER" id="PTHR43788:SF8">
    <property type="entry name" value="DNA-BINDING PROTEIN SMUBP-2"/>
    <property type="match status" value="1"/>
</dbReference>
<keyword evidence="4" id="KW-0347">Helicase</keyword>
<dbReference type="Gene3D" id="3.30.870.10">
    <property type="entry name" value="Endonuclease Chain A"/>
    <property type="match status" value="1"/>
</dbReference>
<comment type="similarity">
    <text evidence="1">Belongs to the DNA2/NAM7 helicase family.</text>
</comment>
<organism evidence="8 9">
    <name type="scientific">Geochorda subterranea</name>
    <dbReference type="NCBI Taxonomy" id="3109564"/>
    <lineage>
        <taxon>Bacteria</taxon>
        <taxon>Bacillati</taxon>
        <taxon>Bacillota</taxon>
        <taxon>Limnochordia</taxon>
        <taxon>Limnochordales</taxon>
        <taxon>Geochordaceae</taxon>
        <taxon>Geochorda</taxon>
    </lineage>
</organism>
<evidence type="ECO:0000256" key="5">
    <source>
        <dbReference type="ARBA" id="ARBA00022840"/>
    </source>
</evidence>
<dbReference type="Pfam" id="PF13087">
    <property type="entry name" value="AAA_12"/>
    <property type="match status" value="1"/>
</dbReference>
<feature type="coiled-coil region" evidence="6">
    <location>
        <begin position="109"/>
        <end position="191"/>
    </location>
</feature>
<dbReference type="SUPFAM" id="SSF52540">
    <property type="entry name" value="P-loop containing nucleoside triphosphate hydrolases"/>
    <property type="match status" value="1"/>
</dbReference>
<dbReference type="InterPro" id="IPR027417">
    <property type="entry name" value="P-loop_NTPase"/>
</dbReference>
<sequence>MGAERPLNPEQQASIRKALGQEVAFIWGPPGTGKTSTLARLVEELVAAGERVLIASHTNAAVDVAFEPVAEQLSPDAREQGAAVRVGTPQRRSELVQQNTLDAIVERRSASLQAERQAAERRKEDLERRLQDIEAALGALEGVRQADAALRAARDAHTQAQQALEAARSEAAAAHAQITALRARLQEAEAMGWLRRALTGMHPATIRQKLAEAEQAGLASAQRAVVREQEADVAVAALRQAEAAYRAALARRERLGVTADEAELRRRQRETTEALQSAQRRLAEIDAAIAALARVILREARVVATTLARLSIMDELLAEPYDTVVVDEASIIPVPYVWLAALVAKRRVVVAGDFRQLPPIAMGEDEKRYPRAARWLTRDVFEAAGILDSDHRIREEDKRLAKLSRQYRMHPDIGDLVNVLVYERDGNKLHHEVDAGSDHVRRGLHAPPEPGHPLVLCDTSDANPWCAKDMSRSRYNLYSAVVAVRLAALAAGSHPALTVGLVTPYRAQVRLLQTLAEHYGLASDRVRIATVHRFQGDQQDVIILDLVDGPPHAIGRMLKGGHVSPATRLLNVACSRARGKLVVVAHTAHLGRLTAGHSLIDLLGYLGHHGRWLDARAVLARHDDPDVMALAGVVHRDGTPLPSGAEPVLYNETAFFSAFRQDLAAARHQVVIFSPYIHVNRLAQLVPHLRAAVERGVQVAVVTRFERGAEGDGVGLHQELARIGVHIVPRSNLHEKLAVIDGRVAWFGSLNILSHSRSTEWMMRFGDPPVVQRLAEVTGAVTVVERSERRDALRAKRQRLQAMLEARGSPPPCPTCGRPTRLVFGRYGPFFGCTSPRCKGTVNLPRPVVQAVVDALELECPTCGSGRLRARWGKNGAFLSCSHYPECRHSEDL</sequence>
<keyword evidence="2" id="KW-0547">Nucleotide-binding</keyword>
<dbReference type="PANTHER" id="PTHR43788">
    <property type="entry name" value="DNA2/NAM7 HELICASE FAMILY MEMBER"/>
    <property type="match status" value="1"/>
</dbReference>
<reference evidence="9" key="1">
    <citation type="submission" date="2023-12" db="EMBL/GenBank/DDBJ databases">
        <title>Novel isolates from deep terrestrial aquifers shed light on the physiology and ecology of the class Limnochordia.</title>
        <authorList>
            <person name="Karnachuk O.V."/>
            <person name="Lukina A.P."/>
            <person name="Avakyan M.R."/>
            <person name="Kadnikov V."/>
            <person name="Begmatov S."/>
            <person name="Beletsky A.V."/>
            <person name="Mardanov A.V."/>
            <person name="Ravin N.V."/>
        </authorList>
    </citation>
    <scope>NUCLEOTIDE SEQUENCE [LARGE SCALE GENOMIC DNA]</scope>
    <source>
        <strain evidence="9">LN</strain>
    </source>
</reference>
<evidence type="ECO:0000259" key="7">
    <source>
        <dbReference type="PROSITE" id="PS50035"/>
    </source>
</evidence>
<dbReference type="InterPro" id="IPR050534">
    <property type="entry name" value="Coronavir_polyprotein_1ab"/>
</dbReference>
<dbReference type="InterPro" id="IPR041679">
    <property type="entry name" value="DNA2/NAM7-like_C"/>
</dbReference>
<evidence type="ECO:0000256" key="2">
    <source>
        <dbReference type="ARBA" id="ARBA00022741"/>
    </source>
</evidence>
<dbReference type="EMBL" id="CP141614">
    <property type="protein sequence ID" value="WRP13771.1"/>
    <property type="molecule type" value="Genomic_DNA"/>
</dbReference>
<feature type="domain" description="PLD phosphodiesterase" evidence="7">
    <location>
        <begin position="729"/>
        <end position="756"/>
    </location>
</feature>
<name>A0ABZ1BMU3_9FIRM</name>
<evidence type="ECO:0000313" key="8">
    <source>
        <dbReference type="EMBL" id="WRP13771.1"/>
    </source>
</evidence>
<dbReference type="InterPro" id="IPR001736">
    <property type="entry name" value="PLipase_D/transphosphatidylase"/>
</dbReference>
<keyword evidence="3" id="KW-0378">Hydrolase</keyword>
<dbReference type="SUPFAM" id="SSF56024">
    <property type="entry name" value="Phospholipase D/nuclease"/>
    <property type="match status" value="1"/>
</dbReference>
<dbReference type="CDD" id="cd09126">
    <property type="entry name" value="PLDc_C_DEXD_like"/>
    <property type="match status" value="1"/>
</dbReference>
<dbReference type="SUPFAM" id="SSF57783">
    <property type="entry name" value="Zinc beta-ribbon"/>
    <property type="match status" value="1"/>
</dbReference>
<evidence type="ECO:0000256" key="6">
    <source>
        <dbReference type="SAM" id="Coils"/>
    </source>
</evidence>
<dbReference type="Proteomes" id="UP001333102">
    <property type="component" value="Chromosome"/>
</dbReference>